<dbReference type="Proteomes" id="UP000092683">
    <property type="component" value="Unassembled WGS sequence"/>
</dbReference>
<comment type="caution">
    <text evidence="2">The sequence shown here is derived from an EMBL/GenBank/DDBJ whole genome shotgun (WGS) entry which is preliminary data.</text>
</comment>
<evidence type="ECO:0000313" key="3">
    <source>
        <dbReference type="Proteomes" id="UP000092683"/>
    </source>
</evidence>
<proteinExistence type="predicted"/>
<organism evidence="2 3">
    <name type="scientific">Mycobacterium malmoense</name>
    <dbReference type="NCBI Taxonomy" id="1780"/>
    <lineage>
        <taxon>Bacteria</taxon>
        <taxon>Bacillati</taxon>
        <taxon>Actinomycetota</taxon>
        <taxon>Actinomycetes</taxon>
        <taxon>Mycobacteriales</taxon>
        <taxon>Mycobacteriaceae</taxon>
        <taxon>Mycobacterium</taxon>
    </lineage>
</organism>
<sequence length="188" mass="19579">MPVHRVASLRVPSSSLRAVSTSPGADENTSTSAPLPGTAAWMVERTDSVTPDTVARADAVTVWPAPTGFSSARRPKSVARARSRGNPAVLLTTPYVMSVARPTGSSSISSRPDLARRAAPAARAAAPRNRSCIGRPGGWGRAACCTTSGPRIEPPSGDASNRLIASSTMRMPSATAWCVRMIMALPSR</sequence>
<gene>
    <name evidence="2" type="ORF">A5677_17580</name>
</gene>
<evidence type="ECO:0000256" key="1">
    <source>
        <dbReference type="SAM" id="MobiDB-lite"/>
    </source>
</evidence>
<reference evidence="2 3" key="1">
    <citation type="submission" date="2016-06" db="EMBL/GenBank/DDBJ databases">
        <authorList>
            <person name="Kjaerup R.B."/>
            <person name="Dalgaard T.S."/>
            <person name="Juul-Madsen H.R."/>
        </authorList>
    </citation>
    <scope>NUCLEOTIDE SEQUENCE [LARGE SCALE GENOMIC DNA]</scope>
    <source>
        <strain evidence="2 3">E3012</strain>
    </source>
</reference>
<dbReference type="AlphaFoldDB" id="A0A1B9D9X7"/>
<name>A0A1B9D9X7_MYCMA</name>
<feature type="compositionally biased region" description="Polar residues" evidence="1">
    <location>
        <begin position="14"/>
        <end position="33"/>
    </location>
</feature>
<dbReference type="EMBL" id="MBEE01000088">
    <property type="protein sequence ID" value="OCB56889.1"/>
    <property type="molecule type" value="Genomic_DNA"/>
</dbReference>
<evidence type="ECO:0000313" key="2">
    <source>
        <dbReference type="EMBL" id="OCB56889.1"/>
    </source>
</evidence>
<feature type="region of interest" description="Disordered" evidence="1">
    <location>
        <begin position="14"/>
        <end position="35"/>
    </location>
</feature>
<protein>
    <submittedName>
        <fullName evidence="2">Uncharacterized protein</fullName>
    </submittedName>
</protein>
<accession>A0A1B9D9X7</accession>